<feature type="region of interest" description="Disordered" evidence="1">
    <location>
        <begin position="164"/>
        <end position="190"/>
    </location>
</feature>
<feature type="compositionally biased region" description="Gly residues" evidence="1">
    <location>
        <begin position="180"/>
        <end position="189"/>
    </location>
</feature>
<accession>A0ABP8P715</accession>
<organism evidence="2 3">
    <name type="scientific">Actinoallomurus oryzae</name>
    <dbReference type="NCBI Taxonomy" id="502180"/>
    <lineage>
        <taxon>Bacteria</taxon>
        <taxon>Bacillati</taxon>
        <taxon>Actinomycetota</taxon>
        <taxon>Actinomycetes</taxon>
        <taxon>Streptosporangiales</taxon>
        <taxon>Thermomonosporaceae</taxon>
        <taxon>Actinoallomurus</taxon>
    </lineage>
</organism>
<sequence length="213" mass="22655">MFTRECRNGDTVTLTAIGRRDPEPGRISCRADIWTVSGITYSVGRFPAGRRRCSSDFMEWYYLRLHITVTPTDVDVRPSLEELLGAGRAGEATAASASDAPPGAGLLSRFPSAVLGARDGSGAPFLEAVSGGFRVAPPHECEVTAGPASLLVHRHDDKLAAMRNPPARRMRPGPRRAGATGPGRPGCGEQGVVNGVRPWVGATVLSVERRRVA</sequence>
<gene>
    <name evidence="2" type="ORF">GCM10023191_000360</name>
</gene>
<proteinExistence type="predicted"/>
<keyword evidence="3" id="KW-1185">Reference proteome</keyword>
<evidence type="ECO:0000256" key="1">
    <source>
        <dbReference type="SAM" id="MobiDB-lite"/>
    </source>
</evidence>
<reference evidence="3" key="1">
    <citation type="journal article" date="2019" name="Int. J. Syst. Evol. Microbiol.">
        <title>The Global Catalogue of Microorganisms (GCM) 10K type strain sequencing project: providing services to taxonomists for standard genome sequencing and annotation.</title>
        <authorList>
            <consortium name="The Broad Institute Genomics Platform"/>
            <consortium name="The Broad Institute Genome Sequencing Center for Infectious Disease"/>
            <person name="Wu L."/>
            <person name="Ma J."/>
        </authorList>
    </citation>
    <scope>NUCLEOTIDE SEQUENCE [LARGE SCALE GENOMIC DNA]</scope>
    <source>
        <strain evidence="3">JCM 17933</strain>
    </source>
</reference>
<dbReference type="Proteomes" id="UP001500503">
    <property type="component" value="Unassembled WGS sequence"/>
</dbReference>
<protein>
    <submittedName>
        <fullName evidence="2">Uncharacterized protein</fullName>
    </submittedName>
</protein>
<evidence type="ECO:0000313" key="3">
    <source>
        <dbReference type="Proteomes" id="UP001500503"/>
    </source>
</evidence>
<name>A0ABP8P715_9ACTN</name>
<dbReference type="EMBL" id="BAABHF010000002">
    <property type="protein sequence ID" value="GAA4481434.1"/>
    <property type="molecule type" value="Genomic_DNA"/>
</dbReference>
<evidence type="ECO:0000313" key="2">
    <source>
        <dbReference type="EMBL" id="GAA4481434.1"/>
    </source>
</evidence>
<comment type="caution">
    <text evidence="2">The sequence shown here is derived from an EMBL/GenBank/DDBJ whole genome shotgun (WGS) entry which is preliminary data.</text>
</comment>